<evidence type="ECO:0000313" key="12">
    <source>
        <dbReference type="EMBL" id="DAZ91065.1"/>
    </source>
</evidence>
<accession>A0A9N6YK59</accession>
<evidence type="ECO:0000256" key="8">
    <source>
        <dbReference type="ARBA" id="ARBA00023060"/>
    </source>
</evidence>
<organism evidence="12 13">
    <name type="scientific">Boehmeria nivea secovirus</name>
    <dbReference type="NCBI Taxonomy" id="2936687"/>
    <lineage>
        <taxon>Viruses</taxon>
        <taxon>Riboviria</taxon>
        <taxon>Orthornavirae</taxon>
        <taxon>Pisuviricota</taxon>
        <taxon>Pisoniviricetes</taxon>
        <taxon>Picornavirales</taxon>
        <taxon>Secoviridae</taxon>
        <taxon>Comovirinae</taxon>
        <taxon>Mersevirus</taxon>
        <taxon>Mersevirus boehmeriae</taxon>
    </lineage>
</organism>
<dbReference type="GO" id="GO:0046740">
    <property type="term" value="P:transport of virus in host, cell to cell"/>
    <property type="evidence" value="ECO:0007669"/>
    <property type="project" value="UniProtKB-KW"/>
</dbReference>
<dbReference type="InterPro" id="IPR029053">
    <property type="entry name" value="Viral_coat"/>
</dbReference>
<dbReference type="Gene3D" id="2.60.120.20">
    <property type="match status" value="2"/>
</dbReference>
<evidence type="ECO:0000256" key="10">
    <source>
        <dbReference type="ARBA" id="ARBA00032125"/>
    </source>
</evidence>
<dbReference type="InterPro" id="IPR003182">
    <property type="entry name" value="RNA2_polyprotein"/>
</dbReference>
<keyword evidence="7" id="KW-0916">Viral movement protein</keyword>
<dbReference type="GO" id="GO:0039617">
    <property type="term" value="C:T=3 icosahedral viral capsid"/>
    <property type="evidence" value="ECO:0007669"/>
    <property type="project" value="UniProtKB-KW"/>
</dbReference>
<evidence type="ECO:0000256" key="9">
    <source>
        <dbReference type="ARBA" id="ARBA00023081"/>
    </source>
</evidence>
<evidence type="ECO:0000256" key="6">
    <source>
        <dbReference type="ARBA" id="ARBA00022844"/>
    </source>
</evidence>
<evidence type="ECO:0000256" key="5">
    <source>
        <dbReference type="ARBA" id="ARBA00022561"/>
    </source>
</evidence>
<keyword evidence="5" id="KW-0167">Capsid protein</keyword>
<keyword evidence="6" id="KW-0946">Virion</keyword>
<comment type="subcellular location">
    <subcellularLocation>
        <location evidence="2">Host cell junction</location>
        <location evidence="2">Host plasmodesma</location>
    </subcellularLocation>
    <subcellularLocation>
        <location evidence="1">Virion</location>
    </subcellularLocation>
</comment>
<keyword evidence="8" id="KW-1142">T=3 icosahedral capsid protein</keyword>
<evidence type="ECO:0000256" key="1">
    <source>
        <dbReference type="ARBA" id="ARBA00004328"/>
    </source>
</evidence>
<feature type="region of interest" description="Disordered" evidence="11">
    <location>
        <begin position="1"/>
        <end position="42"/>
    </location>
</feature>
<dbReference type="InterPro" id="IPR003181">
    <property type="entry name" value="Como_LCP"/>
</dbReference>
<gene>
    <name evidence="12" type="ORF">BnSV_s2gp1</name>
</gene>
<evidence type="ECO:0000256" key="3">
    <source>
        <dbReference type="ARBA" id="ARBA00022361"/>
    </source>
</evidence>
<keyword evidence="13" id="KW-1185">Reference proteome</keyword>
<name>A0A9N6YK59_9SECO</name>
<dbReference type="Pfam" id="PF02247">
    <property type="entry name" value="Como_LCP"/>
    <property type="match status" value="1"/>
</dbReference>
<protein>
    <recommendedName>
        <fullName evidence="3">RNA2 polyprotein</fullName>
    </recommendedName>
    <alternativeName>
        <fullName evidence="10">Genome polyprotein M</fullName>
    </alternativeName>
</protein>
<sequence length="978" mass="106482">MARRGSAPTRVEYESGTSTPFQGTSFTLNDRNGTQVQNVTPQRLREMRSNPGTAHEGVEARSSILPRGSEVFDQGAMMARIARRVGLRPPQVVQPLRHVENPTGLVRGQTVLDVPIDIVPARQAISSDDRLPSRVRDQGSESTFVRVGAVEVAIEGLAAQGTDNVIAAVLYDARHGEPRNSIRGVQISSAAAVPTRVVYFPSTRLVNNSRVNEALRLAVVSPNSDMEGWEVAAVRTGVVAQIDEGSHQERLTRRTLQNEGEDRAMAAAYADHNCVVLTPPQLEAPVHGSFRIPLGRQTSMRMVEDGRWEEVVAPRRFAQVDLARRSDAGSSRGPLLRGSGVVRNWDERVPEVDNHVLLPEENGPSEARAQNNTEVNTGTVGEPNVCLDKDFTFLPEASETDLFLHSFTADIATNLVPGRVLCKVPIQSVVDGAGRSARALKYAISVDRAIKVVMNCKLAPMSALGIGAAFVDSGETASTVSCKEYLSMQSSIWNPAANSYHVFYLDPCKTGVEWYPHWAGSLNSHFVLFMVDGWSNPPKTPARVMGSFYLADRKVRETSYMPMSLGSRLQINKYLGTFELAQGVCDKAQRVELSLGSPSVVSVGYVSTVGTQLLALNAYWQGKMVVQFTRTGSSFVGATLACALVLGGDSRSISLADIAMIPHHTFVVQADASSIIQEFPISSMGMMYSTDRRVLHGDSRVKRGLQLAIWVKDSVTSVTDDKLKFAVRVLTLEDLCLRGQNGGYPTKARAQYSPIELKYYDVAIFDGPLVGRKVSTSKDGGTIVSTRSSSKLKIEAAPTPQSSDDEGAGVVGQVIQLPVPNFWKFQEEGSSGSTHICSTPLSLLLDSAAYFKGTVHFKVTWIANRDIKRSDMKGNFAYSVHPCGPESYASERKCFADIAGTTEFKIDVCGPLNGYLPFHMERDILAIPCVKLYITKPLYMQSVHVQCALGENVSVAGHHVSADIKVEGASSWSEFHVD</sequence>
<dbReference type="GO" id="GO:0005198">
    <property type="term" value="F:structural molecule activity"/>
    <property type="evidence" value="ECO:0007669"/>
    <property type="project" value="InterPro"/>
</dbReference>
<proteinExistence type="predicted"/>
<dbReference type="Proteomes" id="UP001256427">
    <property type="component" value="Genome"/>
</dbReference>
<keyword evidence="9" id="KW-1031">Host cell junction</keyword>
<evidence type="ECO:0000256" key="11">
    <source>
        <dbReference type="SAM" id="MobiDB-lite"/>
    </source>
</evidence>
<evidence type="ECO:0000313" key="13">
    <source>
        <dbReference type="Proteomes" id="UP001256427"/>
    </source>
</evidence>
<evidence type="ECO:0000256" key="4">
    <source>
        <dbReference type="ARBA" id="ARBA00022448"/>
    </source>
</evidence>
<feature type="compositionally biased region" description="Polar residues" evidence="11">
    <location>
        <begin position="15"/>
        <end position="41"/>
    </location>
</feature>
<dbReference type="SUPFAM" id="SSF88633">
    <property type="entry name" value="Positive stranded ssRNA viruses"/>
    <property type="match status" value="3"/>
</dbReference>
<feature type="region of interest" description="Disordered" evidence="11">
    <location>
        <begin position="359"/>
        <end position="381"/>
    </location>
</feature>
<dbReference type="EMBL" id="BK061323">
    <property type="protein sequence ID" value="DAZ91065.1"/>
    <property type="molecule type" value="Genomic_RNA"/>
</dbReference>
<keyword evidence="4" id="KW-0813">Transport</keyword>
<feature type="compositionally biased region" description="Polar residues" evidence="11">
    <location>
        <begin position="368"/>
        <end position="379"/>
    </location>
</feature>
<evidence type="ECO:0000256" key="2">
    <source>
        <dbReference type="ARBA" id="ARBA00004621"/>
    </source>
</evidence>
<reference evidence="12 13" key="1">
    <citation type="journal article" date="2022" name="Virus Genes">
        <title>Analysis of public domain plant transcriptomes expands the phylogenetic diversity of the family Secoviridae.</title>
        <authorList>
            <person name="Sidharthan V.K."/>
            <person name="Rajeswari V."/>
            <person name="Baranwal V.K."/>
        </authorList>
    </citation>
    <scope>NUCLEOTIDE SEQUENCE [LARGE SCALE GENOMIC DNA]</scope>
    <source>
        <strain evidence="12">Zhongzhu 1</strain>
    </source>
</reference>
<evidence type="ECO:0000256" key="7">
    <source>
        <dbReference type="ARBA" id="ARBA00023031"/>
    </source>
</evidence>
<dbReference type="Pfam" id="PF02248">
    <property type="entry name" value="Como_SCP"/>
    <property type="match status" value="1"/>
</dbReference>
<dbReference type="GO" id="GO:0044219">
    <property type="term" value="C:host cell plasmodesma"/>
    <property type="evidence" value="ECO:0007669"/>
    <property type="project" value="UniProtKB-SubCell"/>
</dbReference>